<dbReference type="GO" id="GO:0009236">
    <property type="term" value="P:cobalamin biosynthetic process"/>
    <property type="evidence" value="ECO:0007669"/>
    <property type="project" value="UniProtKB-UniPathway"/>
</dbReference>
<dbReference type="PROSITE" id="PS00840">
    <property type="entry name" value="SUMT_2"/>
    <property type="match status" value="1"/>
</dbReference>
<proteinExistence type="inferred from homology"/>
<evidence type="ECO:0000256" key="5">
    <source>
        <dbReference type="ARBA" id="ARBA00022679"/>
    </source>
</evidence>
<dbReference type="InterPro" id="IPR050161">
    <property type="entry name" value="Siro_Cobalamin_biosynth"/>
</dbReference>
<name>A0A401FTW0_9BACT</name>
<gene>
    <name evidence="9" type="ORF">DENIS_1353</name>
</gene>
<evidence type="ECO:0000256" key="3">
    <source>
        <dbReference type="ARBA" id="ARBA00022573"/>
    </source>
</evidence>
<comment type="similarity">
    <text evidence="2 7">Belongs to the precorrin methyltransferase family.</text>
</comment>
<evidence type="ECO:0000256" key="2">
    <source>
        <dbReference type="ARBA" id="ARBA00005879"/>
    </source>
</evidence>
<dbReference type="UniPathway" id="UPA00148"/>
<keyword evidence="4 7" id="KW-0489">Methyltransferase</keyword>
<organism evidence="9 10">
    <name type="scientific">Desulfonema ishimotonii</name>
    <dbReference type="NCBI Taxonomy" id="45657"/>
    <lineage>
        <taxon>Bacteria</taxon>
        <taxon>Pseudomonadati</taxon>
        <taxon>Thermodesulfobacteriota</taxon>
        <taxon>Desulfobacteria</taxon>
        <taxon>Desulfobacterales</taxon>
        <taxon>Desulfococcaceae</taxon>
        <taxon>Desulfonema</taxon>
    </lineage>
</organism>
<evidence type="ECO:0000313" key="10">
    <source>
        <dbReference type="Proteomes" id="UP000288096"/>
    </source>
</evidence>
<dbReference type="InterPro" id="IPR003043">
    <property type="entry name" value="Uropor_MeTrfase_CS"/>
</dbReference>
<keyword evidence="6" id="KW-0949">S-adenosyl-L-methionine</keyword>
<evidence type="ECO:0000259" key="8">
    <source>
        <dbReference type="Pfam" id="PF00590"/>
    </source>
</evidence>
<evidence type="ECO:0000256" key="1">
    <source>
        <dbReference type="ARBA" id="ARBA00004953"/>
    </source>
</evidence>
<dbReference type="SUPFAM" id="SSF53790">
    <property type="entry name" value="Tetrapyrrole methylase"/>
    <property type="match status" value="1"/>
</dbReference>
<dbReference type="GO" id="GO:0032259">
    <property type="term" value="P:methylation"/>
    <property type="evidence" value="ECO:0007669"/>
    <property type="project" value="UniProtKB-KW"/>
</dbReference>
<feature type="domain" description="Tetrapyrrole methylase" evidence="8">
    <location>
        <begin position="2"/>
        <end position="142"/>
    </location>
</feature>
<dbReference type="Gene3D" id="3.30.950.10">
    <property type="entry name" value="Methyltransferase, Cobalt-precorrin-4 Transmethylase, Domain 2"/>
    <property type="match status" value="1"/>
</dbReference>
<dbReference type="GO" id="GO:0046026">
    <property type="term" value="F:precorrin-4 C11-methyltransferase activity"/>
    <property type="evidence" value="ECO:0007669"/>
    <property type="project" value="InterPro"/>
</dbReference>
<dbReference type="InterPro" id="IPR014777">
    <property type="entry name" value="4pyrrole_Mease_sub1"/>
</dbReference>
<dbReference type="Gene3D" id="3.40.1010.10">
    <property type="entry name" value="Cobalt-precorrin-4 Transmethylase, Domain 1"/>
    <property type="match status" value="1"/>
</dbReference>
<accession>A0A401FTW0</accession>
<dbReference type="EMBL" id="BEXT01000001">
    <property type="protein sequence ID" value="GBC60401.1"/>
    <property type="molecule type" value="Genomic_DNA"/>
</dbReference>
<keyword evidence="3" id="KW-0169">Cobalamin biosynthesis</keyword>
<keyword evidence="10" id="KW-1185">Reference proteome</keyword>
<reference evidence="10" key="1">
    <citation type="submission" date="2017-11" db="EMBL/GenBank/DDBJ databases">
        <authorList>
            <person name="Watanabe M."/>
            <person name="Kojima H."/>
        </authorList>
    </citation>
    <scope>NUCLEOTIDE SEQUENCE [LARGE SCALE GENOMIC DNA]</scope>
    <source>
        <strain evidence="10">Tokyo 01</strain>
    </source>
</reference>
<evidence type="ECO:0000256" key="6">
    <source>
        <dbReference type="ARBA" id="ARBA00022691"/>
    </source>
</evidence>
<dbReference type="AlphaFoldDB" id="A0A401FTW0"/>
<comment type="pathway">
    <text evidence="1">Cofactor biosynthesis; adenosylcobalamin biosynthesis.</text>
</comment>
<keyword evidence="5 7" id="KW-0808">Transferase</keyword>
<dbReference type="PANTHER" id="PTHR45790:SF4">
    <property type="entry name" value="COBALT-PRECORRIN-4 C(11)-METHYLTRANSFERASE"/>
    <property type="match status" value="1"/>
</dbReference>
<protein>
    <submittedName>
        <fullName evidence="9">Precorrin-4 C(11)-methyltransferase</fullName>
    </submittedName>
</protein>
<dbReference type="InterPro" id="IPR014776">
    <property type="entry name" value="4pyrrole_Mease_sub2"/>
</dbReference>
<dbReference type="PANTHER" id="PTHR45790">
    <property type="entry name" value="SIROHEME SYNTHASE-RELATED"/>
    <property type="match status" value="1"/>
</dbReference>
<evidence type="ECO:0000256" key="4">
    <source>
        <dbReference type="ARBA" id="ARBA00022603"/>
    </source>
</evidence>
<dbReference type="InterPro" id="IPR006362">
    <property type="entry name" value="Cbl_synth_CobM/CibF"/>
</dbReference>
<comment type="caution">
    <text evidence="9">The sequence shown here is derived from an EMBL/GenBank/DDBJ whole genome shotgun (WGS) entry which is preliminary data.</text>
</comment>
<reference evidence="10" key="2">
    <citation type="submission" date="2019-01" db="EMBL/GenBank/DDBJ databases">
        <title>Genome sequence of Desulfonema ishimotonii strain Tokyo 01.</title>
        <authorList>
            <person name="Fukui M."/>
        </authorList>
    </citation>
    <scope>NUCLEOTIDE SEQUENCE [LARGE SCALE GENOMIC DNA]</scope>
    <source>
        <strain evidence="10">Tokyo 01</strain>
    </source>
</reference>
<dbReference type="InterPro" id="IPR035996">
    <property type="entry name" value="4pyrrol_Methylase_sf"/>
</dbReference>
<dbReference type="InterPro" id="IPR000878">
    <property type="entry name" value="4pyrrol_Mease"/>
</dbReference>
<sequence length="189" mass="20739">MTEAYNAGSRVVRLHTGDPALYGAIAEQIAALKKQDVPFQVFPGVTAAFAASASMGIEYTLPEVTQTLILTRMAGRTPVPEAEALTSLAKHQASMSIYLSISMIDKVTEILKEAYGENAPAAVAYCVSQPEEQIFRTTVRELPAVVEREKIRKTALIIVGHALDPARQGETRKSKLYDKNFSHEYRQKA</sequence>
<evidence type="ECO:0000256" key="7">
    <source>
        <dbReference type="RuleBase" id="RU003960"/>
    </source>
</evidence>
<dbReference type="Proteomes" id="UP000288096">
    <property type="component" value="Unassembled WGS sequence"/>
</dbReference>
<dbReference type="CDD" id="cd11641">
    <property type="entry name" value="Precorrin-4_C11-MT"/>
    <property type="match status" value="1"/>
</dbReference>
<evidence type="ECO:0000313" key="9">
    <source>
        <dbReference type="EMBL" id="GBC60401.1"/>
    </source>
</evidence>
<dbReference type="Pfam" id="PF00590">
    <property type="entry name" value="TP_methylase"/>
    <property type="match status" value="1"/>
</dbReference>